<dbReference type="Pfam" id="PF00248">
    <property type="entry name" value="Aldo_ket_red"/>
    <property type="match status" value="1"/>
</dbReference>
<dbReference type="CDD" id="cd19086">
    <property type="entry name" value="AKR_AKR11C1"/>
    <property type="match status" value="1"/>
</dbReference>
<dbReference type="PANTHER" id="PTHR43364">
    <property type="entry name" value="NADH-SPECIFIC METHYLGLYOXAL REDUCTASE-RELATED"/>
    <property type="match status" value="1"/>
</dbReference>
<feature type="domain" description="NADP-dependent oxidoreductase" evidence="2">
    <location>
        <begin position="17"/>
        <end position="325"/>
    </location>
</feature>
<dbReference type="SUPFAM" id="SSF51430">
    <property type="entry name" value="NAD(P)-linked oxidoreductase"/>
    <property type="match status" value="1"/>
</dbReference>
<dbReference type="PANTHER" id="PTHR43364:SF4">
    <property type="entry name" value="NAD(P)-LINKED OXIDOREDUCTASE SUPERFAMILY PROTEIN"/>
    <property type="match status" value="1"/>
</dbReference>
<reference evidence="3 4" key="1">
    <citation type="submission" date="2020-08" db="EMBL/GenBank/DDBJ databases">
        <title>Genemic of Streptomyces polyaspartic.</title>
        <authorList>
            <person name="Liu W."/>
        </authorList>
    </citation>
    <scope>NUCLEOTIDE SEQUENCE [LARGE SCALE GENOMIC DNA]</scope>
    <source>
        <strain evidence="3 4">TRM66268-LWL</strain>
    </source>
</reference>
<accession>A0ABR7SAF3</accession>
<dbReference type="EMBL" id="JACTVJ010000004">
    <property type="protein sequence ID" value="MBC9712461.1"/>
    <property type="molecule type" value="Genomic_DNA"/>
</dbReference>
<proteinExistence type="predicted"/>
<dbReference type="Gene3D" id="3.20.20.100">
    <property type="entry name" value="NADP-dependent oxidoreductase domain"/>
    <property type="match status" value="1"/>
</dbReference>
<organism evidence="3 4">
    <name type="scientific">Streptomyces polyasparticus</name>
    <dbReference type="NCBI Taxonomy" id="2767826"/>
    <lineage>
        <taxon>Bacteria</taxon>
        <taxon>Bacillati</taxon>
        <taxon>Actinomycetota</taxon>
        <taxon>Actinomycetes</taxon>
        <taxon>Kitasatosporales</taxon>
        <taxon>Streptomycetaceae</taxon>
        <taxon>Streptomyces</taxon>
    </lineage>
</organism>
<dbReference type="InterPro" id="IPR050523">
    <property type="entry name" value="AKR_Detox_Biosynth"/>
</dbReference>
<name>A0ABR7SAF3_9ACTN</name>
<sequence length="331" mass="35901">MTTMTARELGKLSVSALGLGCWAIGGEWWDTAGQPLGWGKVDDEESVRAVRRALDLGITFFDTADTYGAGHSERILGKALGKRRDEVVVATKWGNLFDEDSRTLIGGDDSLAYQRQALTASLRRLGTDRIDLYQLHLSEADPQRAAELREQCEEFVREGLIRSYAWSTDDPERARVFAQGAACVAVQHRCNVLQDAPELLALCEELQLASVNRSPLAMGLLTGKYADGATPGAGDIRGAAPEWLPGFKEGGAPDEEWLARVEAVREILTSGGRTLAQGALAWLWARSPRTIPIPGFRTVAQVEQNAGALAHGPLTPGQLVEVERILARGTK</sequence>
<protein>
    <submittedName>
        <fullName evidence="3">Aldo/keto reductase</fullName>
    </submittedName>
</protein>
<dbReference type="InterPro" id="IPR036812">
    <property type="entry name" value="NAD(P)_OxRdtase_dom_sf"/>
</dbReference>
<evidence type="ECO:0000313" key="3">
    <source>
        <dbReference type="EMBL" id="MBC9712461.1"/>
    </source>
</evidence>
<dbReference type="InterPro" id="IPR023210">
    <property type="entry name" value="NADP_OxRdtase_dom"/>
</dbReference>
<gene>
    <name evidence="3" type="ORF">H9Y04_07730</name>
</gene>
<dbReference type="Proteomes" id="UP000642284">
    <property type="component" value="Unassembled WGS sequence"/>
</dbReference>
<dbReference type="RefSeq" id="WP_187812905.1">
    <property type="nucleotide sequence ID" value="NZ_JACTVJ010000004.1"/>
</dbReference>
<keyword evidence="4" id="KW-1185">Reference proteome</keyword>
<evidence type="ECO:0000256" key="1">
    <source>
        <dbReference type="ARBA" id="ARBA00023002"/>
    </source>
</evidence>
<evidence type="ECO:0000313" key="4">
    <source>
        <dbReference type="Proteomes" id="UP000642284"/>
    </source>
</evidence>
<keyword evidence="1" id="KW-0560">Oxidoreductase</keyword>
<evidence type="ECO:0000259" key="2">
    <source>
        <dbReference type="Pfam" id="PF00248"/>
    </source>
</evidence>
<comment type="caution">
    <text evidence="3">The sequence shown here is derived from an EMBL/GenBank/DDBJ whole genome shotgun (WGS) entry which is preliminary data.</text>
</comment>